<evidence type="ECO:0000313" key="8">
    <source>
        <dbReference type="Proteomes" id="UP000179136"/>
    </source>
</evidence>
<dbReference type="SUPFAM" id="SSF88946">
    <property type="entry name" value="Sigma2 domain of RNA polymerase sigma factors"/>
    <property type="match status" value="1"/>
</dbReference>
<dbReference type="Gene3D" id="1.10.10.10">
    <property type="entry name" value="Winged helix-like DNA-binding domain superfamily/Winged helix DNA-binding domain"/>
    <property type="match status" value="1"/>
</dbReference>
<name>A0A1F6FP04_9BACT</name>
<dbReference type="InterPro" id="IPR007627">
    <property type="entry name" value="RNA_pol_sigma70_r2"/>
</dbReference>
<accession>A0A1F6FP04</accession>
<evidence type="ECO:0008006" key="9">
    <source>
        <dbReference type="Google" id="ProtNLM"/>
    </source>
</evidence>
<feature type="domain" description="RNA polymerase sigma factor 70 region 4 type 2" evidence="6">
    <location>
        <begin position="124"/>
        <end position="175"/>
    </location>
</feature>
<dbReference type="STRING" id="1798561.A3B87_00490"/>
<evidence type="ECO:0000256" key="3">
    <source>
        <dbReference type="ARBA" id="ARBA00023082"/>
    </source>
</evidence>
<proteinExistence type="inferred from homology"/>
<dbReference type="GO" id="GO:0016987">
    <property type="term" value="F:sigma factor activity"/>
    <property type="evidence" value="ECO:0007669"/>
    <property type="project" value="UniProtKB-KW"/>
</dbReference>
<gene>
    <name evidence="7" type="ORF">A3B87_00490</name>
</gene>
<evidence type="ECO:0000259" key="6">
    <source>
        <dbReference type="Pfam" id="PF08281"/>
    </source>
</evidence>
<sequence length="182" mass="21877">MNPSQLTDEQLVKIIRGKDRELYSQIIKRYQTKLSHYLRKFIYNADELEDVLQVAFIKAYRNLYGFDVNKKFSSWLYRIAHNEAINYLKKNSTGQISLAEVEYKLIDEKINLSEDLDKILLKKKVERYLNKIKLKYREPLILFYFEQKSYQEISDILRVPRSTVGTLIRRGKDQLRELLLNY</sequence>
<dbReference type="SUPFAM" id="SSF88659">
    <property type="entry name" value="Sigma3 and sigma4 domains of RNA polymerase sigma factors"/>
    <property type="match status" value="1"/>
</dbReference>
<dbReference type="CDD" id="cd06171">
    <property type="entry name" value="Sigma70_r4"/>
    <property type="match status" value="1"/>
</dbReference>
<feature type="domain" description="RNA polymerase sigma-70 region 2" evidence="5">
    <location>
        <begin position="27"/>
        <end position="92"/>
    </location>
</feature>
<dbReference type="GO" id="GO:0003677">
    <property type="term" value="F:DNA binding"/>
    <property type="evidence" value="ECO:0007669"/>
    <property type="project" value="InterPro"/>
</dbReference>
<keyword evidence="4" id="KW-0804">Transcription</keyword>
<evidence type="ECO:0000256" key="4">
    <source>
        <dbReference type="ARBA" id="ARBA00023163"/>
    </source>
</evidence>
<dbReference type="Proteomes" id="UP000179136">
    <property type="component" value="Unassembled WGS sequence"/>
</dbReference>
<dbReference type="Pfam" id="PF08281">
    <property type="entry name" value="Sigma70_r4_2"/>
    <property type="match status" value="1"/>
</dbReference>
<comment type="caution">
    <text evidence="7">The sequence shown here is derived from an EMBL/GenBank/DDBJ whole genome shotgun (WGS) entry which is preliminary data.</text>
</comment>
<organism evidence="7 8">
    <name type="scientific">Candidatus Kuenenbacteria bacterium RIFCSPHIGHO2_02_FULL_39_13</name>
    <dbReference type="NCBI Taxonomy" id="1798561"/>
    <lineage>
        <taxon>Bacteria</taxon>
        <taxon>Candidatus Kueneniibacteriota</taxon>
    </lineage>
</organism>
<evidence type="ECO:0000259" key="5">
    <source>
        <dbReference type="Pfam" id="PF04542"/>
    </source>
</evidence>
<dbReference type="InterPro" id="IPR036388">
    <property type="entry name" value="WH-like_DNA-bd_sf"/>
</dbReference>
<evidence type="ECO:0000256" key="1">
    <source>
        <dbReference type="ARBA" id="ARBA00010641"/>
    </source>
</evidence>
<dbReference type="InterPro" id="IPR013324">
    <property type="entry name" value="RNA_pol_sigma_r3/r4-like"/>
</dbReference>
<dbReference type="InterPro" id="IPR039425">
    <property type="entry name" value="RNA_pol_sigma-70-like"/>
</dbReference>
<keyword evidence="2" id="KW-0805">Transcription regulation</keyword>
<dbReference type="EMBL" id="MFMW01000005">
    <property type="protein sequence ID" value="OGG87582.1"/>
    <property type="molecule type" value="Genomic_DNA"/>
</dbReference>
<dbReference type="GO" id="GO:0006352">
    <property type="term" value="P:DNA-templated transcription initiation"/>
    <property type="evidence" value="ECO:0007669"/>
    <property type="project" value="InterPro"/>
</dbReference>
<protein>
    <recommendedName>
        <fullName evidence="9">RNA polymerase sigma factor</fullName>
    </recommendedName>
</protein>
<comment type="similarity">
    <text evidence="1">Belongs to the sigma-70 factor family. ECF subfamily.</text>
</comment>
<keyword evidence="3" id="KW-0731">Sigma factor</keyword>
<dbReference type="Gene3D" id="1.10.1740.10">
    <property type="match status" value="1"/>
</dbReference>
<dbReference type="InterPro" id="IPR013249">
    <property type="entry name" value="RNA_pol_sigma70_r4_t2"/>
</dbReference>
<dbReference type="Pfam" id="PF04542">
    <property type="entry name" value="Sigma70_r2"/>
    <property type="match status" value="1"/>
</dbReference>
<dbReference type="NCBIfam" id="TIGR02937">
    <property type="entry name" value="sigma70-ECF"/>
    <property type="match status" value="1"/>
</dbReference>
<dbReference type="InterPro" id="IPR014284">
    <property type="entry name" value="RNA_pol_sigma-70_dom"/>
</dbReference>
<dbReference type="PANTHER" id="PTHR43133">
    <property type="entry name" value="RNA POLYMERASE ECF-TYPE SIGMA FACTO"/>
    <property type="match status" value="1"/>
</dbReference>
<evidence type="ECO:0000313" key="7">
    <source>
        <dbReference type="EMBL" id="OGG87582.1"/>
    </source>
</evidence>
<dbReference type="PANTHER" id="PTHR43133:SF51">
    <property type="entry name" value="RNA POLYMERASE SIGMA FACTOR"/>
    <property type="match status" value="1"/>
</dbReference>
<evidence type="ECO:0000256" key="2">
    <source>
        <dbReference type="ARBA" id="ARBA00023015"/>
    </source>
</evidence>
<reference evidence="7 8" key="1">
    <citation type="journal article" date="2016" name="Nat. Commun.">
        <title>Thousands of microbial genomes shed light on interconnected biogeochemical processes in an aquifer system.</title>
        <authorList>
            <person name="Anantharaman K."/>
            <person name="Brown C.T."/>
            <person name="Hug L.A."/>
            <person name="Sharon I."/>
            <person name="Castelle C.J."/>
            <person name="Probst A.J."/>
            <person name="Thomas B.C."/>
            <person name="Singh A."/>
            <person name="Wilkins M.J."/>
            <person name="Karaoz U."/>
            <person name="Brodie E.L."/>
            <person name="Williams K.H."/>
            <person name="Hubbard S.S."/>
            <person name="Banfield J.F."/>
        </authorList>
    </citation>
    <scope>NUCLEOTIDE SEQUENCE [LARGE SCALE GENOMIC DNA]</scope>
</reference>
<dbReference type="InterPro" id="IPR013325">
    <property type="entry name" value="RNA_pol_sigma_r2"/>
</dbReference>
<dbReference type="AlphaFoldDB" id="A0A1F6FP04"/>